<accession>A0A9X9PZS7</accession>
<dbReference type="Proteomes" id="UP000269945">
    <property type="component" value="Unassembled WGS sequence"/>
</dbReference>
<evidence type="ECO:0008006" key="5">
    <source>
        <dbReference type="Google" id="ProtNLM"/>
    </source>
</evidence>
<dbReference type="GO" id="GO:0045111">
    <property type="term" value="C:intermediate filament cytoskeleton"/>
    <property type="evidence" value="ECO:0007669"/>
    <property type="project" value="TreeGrafter"/>
</dbReference>
<evidence type="ECO:0000313" key="3">
    <source>
        <dbReference type="EMBL" id="VCW81184.1"/>
    </source>
</evidence>
<sequence>LGGRLCAALPSRARACVGVCVRVGARARASECVRGRGWKGNRPPRGEGRSLPLPRRPPPHFPSSSLSLPPSAGLRAHGACPAPRSWRSRWGACWAGDPKAPWPVAAGATVQVKSLRIKLQKLQEKAVEDDDYDKAEALRHRLEELDTEKSSLHFQLPSRQPALCSLLGHLHAQAQAAAQGRAAPPACGEDPHAPPRGEPKLLEPSAQDSLRVSVTRRDWLLQEKQQLQKEIEALQARMSMLEAKDQQLRRDMEEQELLLRWEDCDLPALVCGLSPGELREVSEALRDTLALASQIPLRAEPPETLTSLQEQIKSLNLSLKEITAKVCMSERLCSTLRKKVNDIEAQLPALLEAKMLAVSGNHFSTAKELTEEIRSVTSEREALEGLLDKLRALSSRNVQKLGGLKEEYSRLRRELDEGDTAYGK</sequence>
<dbReference type="EMBL" id="CYRY02012553">
    <property type="protein sequence ID" value="VCW81184.1"/>
    <property type="molecule type" value="Genomic_DNA"/>
</dbReference>
<dbReference type="GO" id="GO:0001764">
    <property type="term" value="P:neuron migration"/>
    <property type="evidence" value="ECO:0007669"/>
    <property type="project" value="TreeGrafter"/>
</dbReference>
<name>A0A9X9PZS7_GULGU</name>
<feature type="coiled-coil region" evidence="1">
    <location>
        <begin position="366"/>
        <end position="393"/>
    </location>
</feature>
<protein>
    <recommendedName>
        <fullName evidence="5">Disrupted in schizophrenia 1 protein</fullName>
    </recommendedName>
</protein>
<feature type="non-terminal residue" evidence="3">
    <location>
        <position position="1"/>
    </location>
</feature>
<dbReference type="SUPFAM" id="SSF46579">
    <property type="entry name" value="Prefoldin"/>
    <property type="match status" value="1"/>
</dbReference>
<feature type="region of interest" description="Disordered" evidence="2">
    <location>
        <begin position="175"/>
        <end position="209"/>
    </location>
</feature>
<feature type="region of interest" description="Disordered" evidence="2">
    <location>
        <begin position="35"/>
        <end position="69"/>
    </location>
</feature>
<keyword evidence="4" id="KW-1185">Reference proteome</keyword>
<dbReference type="GO" id="GO:0005874">
    <property type="term" value="C:microtubule"/>
    <property type="evidence" value="ECO:0007669"/>
    <property type="project" value="TreeGrafter"/>
</dbReference>
<dbReference type="GO" id="GO:0060271">
    <property type="term" value="P:cilium assembly"/>
    <property type="evidence" value="ECO:0007669"/>
    <property type="project" value="TreeGrafter"/>
</dbReference>
<feature type="non-terminal residue" evidence="3">
    <location>
        <position position="424"/>
    </location>
</feature>
<feature type="compositionally biased region" description="Low complexity" evidence="2">
    <location>
        <begin position="175"/>
        <end position="186"/>
    </location>
</feature>
<comment type="caution">
    <text evidence="3">The sequence shown here is derived from an EMBL/GenBank/DDBJ whole genome shotgun (WGS) entry which is preliminary data.</text>
</comment>
<dbReference type="AlphaFoldDB" id="A0A9X9PZS7"/>
<dbReference type="InterPro" id="IPR026081">
    <property type="entry name" value="DISC1"/>
</dbReference>
<dbReference type="GO" id="GO:0005815">
    <property type="term" value="C:microtubule organizing center"/>
    <property type="evidence" value="ECO:0007669"/>
    <property type="project" value="TreeGrafter"/>
</dbReference>
<dbReference type="PANTHER" id="PTHR14332:SF3">
    <property type="entry name" value="DISRUPTED IN SCHIZOPHRENIA 1 PROTEIN"/>
    <property type="match status" value="1"/>
</dbReference>
<feature type="compositionally biased region" description="Basic and acidic residues" evidence="2">
    <location>
        <begin position="189"/>
        <end position="201"/>
    </location>
</feature>
<reference evidence="3 4" key="1">
    <citation type="submission" date="2018-10" db="EMBL/GenBank/DDBJ databases">
        <authorList>
            <person name="Ekblom R."/>
            <person name="Jareborg N."/>
        </authorList>
    </citation>
    <scope>NUCLEOTIDE SEQUENCE [LARGE SCALE GENOMIC DNA]</scope>
    <source>
        <tissue evidence="3">Muscle</tissue>
    </source>
</reference>
<keyword evidence="1" id="KW-0175">Coiled coil</keyword>
<evidence type="ECO:0000256" key="2">
    <source>
        <dbReference type="SAM" id="MobiDB-lite"/>
    </source>
</evidence>
<evidence type="ECO:0000313" key="4">
    <source>
        <dbReference type="Proteomes" id="UP000269945"/>
    </source>
</evidence>
<gene>
    <name evidence="3" type="ORF">BN2614_LOCUS1</name>
</gene>
<evidence type="ECO:0000256" key="1">
    <source>
        <dbReference type="SAM" id="Coils"/>
    </source>
</evidence>
<feature type="coiled-coil region" evidence="1">
    <location>
        <begin position="217"/>
        <end position="258"/>
    </location>
</feature>
<dbReference type="PANTHER" id="PTHR14332">
    <property type="entry name" value="DISRUPTED IN SCHIZOPHRENIA 1 PROTEIN"/>
    <property type="match status" value="1"/>
</dbReference>
<organism evidence="3 4">
    <name type="scientific">Gulo gulo</name>
    <name type="common">Wolverine</name>
    <name type="synonym">Gluton</name>
    <dbReference type="NCBI Taxonomy" id="48420"/>
    <lineage>
        <taxon>Eukaryota</taxon>
        <taxon>Metazoa</taxon>
        <taxon>Chordata</taxon>
        <taxon>Craniata</taxon>
        <taxon>Vertebrata</taxon>
        <taxon>Euteleostomi</taxon>
        <taxon>Mammalia</taxon>
        <taxon>Eutheria</taxon>
        <taxon>Laurasiatheria</taxon>
        <taxon>Carnivora</taxon>
        <taxon>Caniformia</taxon>
        <taxon>Musteloidea</taxon>
        <taxon>Mustelidae</taxon>
        <taxon>Guloninae</taxon>
        <taxon>Gulo</taxon>
    </lineage>
</organism>
<proteinExistence type="predicted"/>